<keyword evidence="2" id="KW-1185">Reference proteome</keyword>
<dbReference type="AlphaFoldDB" id="A0A212D4Z4"/>
<accession>A0A212D4Z4</accession>
<reference evidence="1 2" key="1">
    <citation type="journal article" date="2018" name="Mol. Genet. Genomics">
        <title>The red deer Cervus elaphus genome CerEla1.0: sequencing, annotating, genes, and chromosomes.</title>
        <authorList>
            <person name="Bana N.A."/>
            <person name="Nyiri A."/>
            <person name="Nagy J."/>
            <person name="Frank K."/>
            <person name="Nagy T."/>
            <person name="Steger V."/>
            <person name="Schiller M."/>
            <person name="Lakatos P."/>
            <person name="Sugar L."/>
            <person name="Horn P."/>
            <person name="Barta E."/>
            <person name="Orosz L."/>
        </authorList>
    </citation>
    <scope>NUCLEOTIDE SEQUENCE [LARGE SCALE GENOMIC DNA]</scope>
    <source>
        <strain evidence="1">Hungarian</strain>
    </source>
</reference>
<gene>
    <name evidence="1" type="ORF">Celaphus_00014169</name>
</gene>
<dbReference type="EMBL" id="MKHE01000007">
    <property type="protein sequence ID" value="OWK13311.1"/>
    <property type="molecule type" value="Genomic_DNA"/>
</dbReference>
<evidence type="ECO:0000313" key="2">
    <source>
        <dbReference type="Proteomes" id="UP000242450"/>
    </source>
</evidence>
<organism evidence="1 2">
    <name type="scientific">Cervus elaphus hippelaphus</name>
    <name type="common">European red deer</name>
    <dbReference type="NCBI Taxonomy" id="46360"/>
    <lineage>
        <taxon>Eukaryota</taxon>
        <taxon>Metazoa</taxon>
        <taxon>Chordata</taxon>
        <taxon>Craniata</taxon>
        <taxon>Vertebrata</taxon>
        <taxon>Euteleostomi</taxon>
        <taxon>Mammalia</taxon>
        <taxon>Eutheria</taxon>
        <taxon>Laurasiatheria</taxon>
        <taxon>Artiodactyla</taxon>
        <taxon>Ruminantia</taxon>
        <taxon>Pecora</taxon>
        <taxon>Cervidae</taxon>
        <taxon>Cervinae</taxon>
        <taxon>Cervus</taxon>
    </lineage>
</organism>
<feature type="non-terminal residue" evidence="1">
    <location>
        <position position="87"/>
    </location>
</feature>
<name>A0A212D4Z4_CEREH</name>
<protein>
    <submittedName>
        <fullName evidence="1">Uncharacterized protein</fullName>
    </submittedName>
</protein>
<comment type="caution">
    <text evidence="1">The sequence shown here is derived from an EMBL/GenBank/DDBJ whole genome shotgun (WGS) entry which is preliminary data.</text>
</comment>
<evidence type="ECO:0000313" key="1">
    <source>
        <dbReference type="EMBL" id="OWK13311.1"/>
    </source>
</evidence>
<proteinExistence type="predicted"/>
<sequence>MSSVYQENKQGMTGYFHHQHASKGYNLETNQNSNVFMKKKCERAIPFPTGPGQNHRRLLLLLRTCLASSFVFKIQEFLKDIVIDLYV</sequence>
<dbReference type="Proteomes" id="UP000242450">
    <property type="component" value="Chromosome 7"/>
</dbReference>